<dbReference type="InterPro" id="IPR036259">
    <property type="entry name" value="MFS_trans_sf"/>
</dbReference>
<evidence type="ECO:0000313" key="7">
    <source>
        <dbReference type="EMBL" id="REE05201.1"/>
    </source>
</evidence>
<keyword evidence="2 5" id="KW-0812">Transmembrane</keyword>
<dbReference type="AlphaFoldDB" id="A0A3D9LFG6"/>
<feature type="transmembrane region" description="Helical" evidence="5">
    <location>
        <begin position="37"/>
        <end position="57"/>
    </location>
</feature>
<proteinExistence type="predicted"/>
<dbReference type="EMBL" id="QREH01000001">
    <property type="protein sequence ID" value="REE05201.1"/>
    <property type="molecule type" value="Genomic_DNA"/>
</dbReference>
<feature type="transmembrane region" description="Helical" evidence="5">
    <location>
        <begin position="131"/>
        <end position="152"/>
    </location>
</feature>
<sequence length="472" mass="49075">MSIGMGTGMAQQPTPPAALGASNDLRERIEHAPMSRYQWLIIGICTFLNALDGYDVLAMAFTATPVTEEFGLSGSELGFLLSAGLLGMAVGSLTLGPVADRIGRRNMTILAVVVNAAGLFLSATANSAWELGIWRVLTGLGIGGILVGTNVISSEYANRPRRGLAVSIYAAGYGVGASLGGTTAVWMMDQFGWRSVFTLGGALTVVALILVVALMPESAAYLYNRRPARALEKVNAIARKVGQPPVQALPEVTGQASGPASGTDGDTGAETGIGALFNRRNRNVTILVWVAFFAVMFGFYFVNSWTPRLLNESGLTLNQGVIAGIMLTIGGTIGSLLFGVLTARWSTRATLFWFTIGAAVAIVLFISAASIVWAVFALGVVVGMLINGCIAGLYVLTPQSYSASVRSTGAGWAIGIGRAGAILAPMATGGLLDVGWTPQSIYIAVAGVVLIATVALGLLRSADIEANRAPQR</sequence>
<feature type="transmembrane region" description="Helical" evidence="5">
    <location>
        <begin position="77"/>
        <end position="95"/>
    </location>
</feature>
<feature type="transmembrane region" description="Helical" evidence="5">
    <location>
        <begin position="164"/>
        <end position="187"/>
    </location>
</feature>
<evidence type="ECO:0000256" key="5">
    <source>
        <dbReference type="SAM" id="Phobius"/>
    </source>
</evidence>
<feature type="transmembrane region" description="Helical" evidence="5">
    <location>
        <begin position="440"/>
        <end position="459"/>
    </location>
</feature>
<keyword evidence="3 5" id="KW-1133">Transmembrane helix</keyword>
<dbReference type="PROSITE" id="PS50850">
    <property type="entry name" value="MFS"/>
    <property type="match status" value="1"/>
</dbReference>
<keyword evidence="8" id="KW-1185">Reference proteome</keyword>
<evidence type="ECO:0000256" key="1">
    <source>
        <dbReference type="ARBA" id="ARBA00004651"/>
    </source>
</evidence>
<protein>
    <submittedName>
        <fullName evidence="7">Benzoate transport</fullName>
    </submittedName>
</protein>
<accession>A0A3D9LFG6</accession>
<evidence type="ECO:0000259" key="6">
    <source>
        <dbReference type="PROSITE" id="PS50850"/>
    </source>
</evidence>
<name>A0A3D9LFG6_9MICC</name>
<feature type="transmembrane region" description="Helical" evidence="5">
    <location>
        <begin position="409"/>
        <end position="428"/>
    </location>
</feature>
<gene>
    <name evidence="7" type="ORF">C8E99_3072</name>
</gene>
<dbReference type="InterPro" id="IPR020846">
    <property type="entry name" value="MFS_dom"/>
</dbReference>
<evidence type="ECO:0000256" key="4">
    <source>
        <dbReference type="ARBA" id="ARBA00023136"/>
    </source>
</evidence>
<evidence type="ECO:0000256" key="2">
    <source>
        <dbReference type="ARBA" id="ARBA00022692"/>
    </source>
</evidence>
<feature type="transmembrane region" description="Helical" evidence="5">
    <location>
        <begin position="107"/>
        <end position="125"/>
    </location>
</feature>
<dbReference type="PROSITE" id="PS00217">
    <property type="entry name" value="SUGAR_TRANSPORT_2"/>
    <property type="match status" value="1"/>
</dbReference>
<feature type="domain" description="Major facilitator superfamily (MFS) profile" evidence="6">
    <location>
        <begin position="41"/>
        <end position="464"/>
    </location>
</feature>
<dbReference type="CDD" id="cd17365">
    <property type="entry name" value="MFS_PcaK_like"/>
    <property type="match status" value="1"/>
</dbReference>
<feature type="transmembrane region" description="Helical" evidence="5">
    <location>
        <begin position="322"/>
        <end position="343"/>
    </location>
</feature>
<feature type="transmembrane region" description="Helical" evidence="5">
    <location>
        <begin position="199"/>
        <end position="223"/>
    </location>
</feature>
<dbReference type="PROSITE" id="PS00216">
    <property type="entry name" value="SUGAR_TRANSPORT_1"/>
    <property type="match status" value="1"/>
</dbReference>
<feature type="transmembrane region" description="Helical" evidence="5">
    <location>
        <begin position="375"/>
        <end position="397"/>
    </location>
</feature>
<organism evidence="7 8">
    <name type="scientific">Citricoccus muralis</name>
    <dbReference type="NCBI Taxonomy" id="169134"/>
    <lineage>
        <taxon>Bacteria</taxon>
        <taxon>Bacillati</taxon>
        <taxon>Actinomycetota</taxon>
        <taxon>Actinomycetes</taxon>
        <taxon>Micrococcales</taxon>
        <taxon>Micrococcaceae</taxon>
        <taxon>Citricoccus</taxon>
    </lineage>
</organism>
<comment type="caution">
    <text evidence="7">The sequence shown here is derived from an EMBL/GenBank/DDBJ whole genome shotgun (WGS) entry which is preliminary data.</text>
</comment>
<dbReference type="PANTHER" id="PTHR23508:SF10">
    <property type="entry name" value="CARBOXYLIC ACID TRANSPORTER PROTEIN HOMOLOG"/>
    <property type="match status" value="1"/>
</dbReference>
<dbReference type="Gene3D" id="1.20.1250.20">
    <property type="entry name" value="MFS general substrate transporter like domains"/>
    <property type="match status" value="1"/>
</dbReference>
<dbReference type="Proteomes" id="UP000256727">
    <property type="component" value="Unassembled WGS sequence"/>
</dbReference>
<keyword evidence="4 5" id="KW-0472">Membrane</keyword>
<dbReference type="PANTHER" id="PTHR23508">
    <property type="entry name" value="CARBOXYLIC ACID TRANSPORTER PROTEIN HOMOLOG"/>
    <property type="match status" value="1"/>
</dbReference>
<feature type="transmembrane region" description="Helical" evidence="5">
    <location>
        <begin position="284"/>
        <end position="302"/>
    </location>
</feature>
<dbReference type="GO" id="GO:0005886">
    <property type="term" value="C:plasma membrane"/>
    <property type="evidence" value="ECO:0007669"/>
    <property type="project" value="UniProtKB-SubCell"/>
</dbReference>
<evidence type="ECO:0000256" key="3">
    <source>
        <dbReference type="ARBA" id="ARBA00022989"/>
    </source>
</evidence>
<dbReference type="GO" id="GO:0046943">
    <property type="term" value="F:carboxylic acid transmembrane transporter activity"/>
    <property type="evidence" value="ECO:0007669"/>
    <property type="project" value="TreeGrafter"/>
</dbReference>
<dbReference type="SUPFAM" id="SSF103473">
    <property type="entry name" value="MFS general substrate transporter"/>
    <property type="match status" value="1"/>
</dbReference>
<comment type="subcellular location">
    <subcellularLocation>
        <location evidence="1">Cell membrane</location>
        <topology evidence="1">Multi-pass membrane protein</topology>
    </subcellularLocation>
</comment>
<dbReference type="Pfam" id="PF07690">
    <property type="entry name" value="MFS_1"/>
    <property type="match status" value="1"/>
</dbReference>
<evidence type="ECO:0000313" key="8">
    <source>
        <dbReference type="Proteomes" id="UP000256727"/>
    </source>
</evidence>
<reference evidence="7 8" key="1">
    <citation type="submission" date="2018-07" db="EMBL/GenBank/DDBJ databases">
        <title>Sequencing the genomes of 1000 actinobacteria strains.</title>
        <authorList>
            <person name="Klenk H.-P."/>
        </authorList>
    </citation>
    <scope>NUCLEOTIDE SEQUENCE [LARGE SCALE GENOMIC DNA]</scope>
    <source>
        <strain evidence="7 8">DSM 14442</strain>
    </source>
</reference>
<feature type="transmembrane region" description="Helical" evidence="5">
    <location>
        <begin position="350"/>
        <end position="369"/>
    </location>
</feature>
<dbReference type="InterPro" id="IPR011701">
    <property type="entry name" value="MFS"/>
</dbReference>
<dbReference type="InterPro" id="IPR005829">
    <property type="entry name" value="Sugar_transporter_CS"/>
</dbReference>